<proteinExistence type="predicted"/>
<gene>
    <name evidence="1" type="ORF">SDC9_186716</name>
</gene>
<dbReference type="AlphaFoldDB" id="A0A645HJK2"/>
<organism evidence="1">
    <name type="scientific">bioreactor metagenome</name>
    <dbReference type="NCBI Taxonomy" id="1076179"/>
    <lineage>
        <taxon>unclassified sequences</taxon>
        <taxon>metagenomes</taxon>
        <taxon>ecological metagenomes</taxon>
    </lineage>
</organism>
<reference evidence="1" key="1">
    <citation type="submission" date="2019-08" db="EMBL/GenBank/DDBJ databases">
        <authorList>
            <person name="Kucharzyk K."/>
            <person name="Murdoch R.W."/>
            <person name="Higgins S."/>
            <person name="Loffler F."/>
        </authorList>
    </citation>
    <scope>NUCLEOTIDE SEQUENCE</scope>
</reference>
<sequence length="138" mass="15032">MVFREITLQIDKNLIGILARAVVDCRGIFLRLGCDSAGAGKRLFINFGLTDAILKLRLRVGANTIGLRLRLSQNGVGFLLRLFDNLRRILLGIGNGILRLGDDAGCAANVFGDNNLEILQQVQQAVYLDDAFVGAAKF</sequence>
<protein>
    <submittedName>
        <fullName evidence="1">Uncharacterized protein</fullName>
    </submittedName>
</protein>
<comment type="caution">
    <text evidence="1">The sequence shown here is derived from an EMBL/GenBank/DDBJ whole genome shotgun (WGS) entry which is preliminary data.</text>
</comment>
<accession>A0A645HJK2</accession>
<dbReference type="EMBL" id="VSSQ01094858">
    <property type="protein sequence ID" value="MPN39188.1"/>
    <property type="molecule type" value="Genomic_DNA"/>
</dbReference>
<name>A0A645HJK2_9ZZZZ</name>
<evidence type="ECO:0000313" key="1">
    <source>
        <dbReference type="EMBL" id="MPN39188.1"/>
    </source>
</evidence>